<evidence type="ECO:0000313" key="4">
    <source>
        <dbReference type="EMBL" id="PJZ94077.1"/>
    </source>
</evidence>
<evidence type="ECO:0000313" key="3">
    <source>
        <dbReference type="EMBL" id="MDV6234054.1"/>
    </source>
</evidence>
<dbReference type="InterPro" id="IPR037682">
    <property type="entry name" value="TonB_C"/>
</dbReference>
<dbReference type="RefSeq" id="WP_100764699.1">
    <property type="nucleotide sequence ID" value="NZ_NPEF02000001.1"/>
</dbReference>
<keyword evidence="1" id="KW-0472">Membrane</keyword>
<gene>
    <name evidence="3" type="ORF">CH379_000195</name>
    <name evidence="4" type="ORF">CH379_04545</name>
</gene>
<dbReference type="Proteomes" id="UP000232122">
    <property type="component" value="Unassembled WGS sequence"/>
</dbReference>
<name>A0A2N0BC10_9LEPT</name>
<accession>A0A2N0BC10</accession>
<reference evidence="3 5" key="2">
    <citation type="journal article" date="2018" name="Microb. Genom.">
        <title>Deciphering the unexplored Leptospira diversity from soils uncovers genomic evolution to virulence.</title>
        <authorList>
            <person name="Thibeaux R."/>
            <person name="Iraola G."/>
            <person name="Ferres I."/>
            <person name="Bierque E."/>
            <person name="Girault D."/>
            <person name="Soupe-Gilbert M.E."/>
            <person name="Picardeau M."/>
            <person name="Goarant C."/>
        </authorList>
    </citation>
    <scope>NUCLEOTIDE SEQUENCE [LARGE SCALE GENOMIC DNA]</scope>
    <source>
        <strain evidence="3 5">ATI7-C-A5</strain>
    </source>
</reference>
<evidence type="ECO:0000313" key="5">
    <source>
        <dbReference type="Proteomes" id="UP000232122"/>
    </source>
</evidence>
<dbReference type="OrthoDB" id="328084at2"/>
<keyword evidence="1" id="KW-0812">Transmembrane</keyword>
<dbReference type="NCBIfam" id="NF047760">
    <property type="entry name" value="LIC10042_TonB"/>
    <property type="match status" value="1"/>
</dbReference>
<reference evidence="3" key="3">
    <citation type="submission" date="2023-10" db="EMBL/GenBank/DDBJ databases">
        <authorList>
            <person name="Picardeau M."/>
            <person name="Thibeaux R."/>
        </authorList>
    </citation>
    <scope>NUCLEOTIDE SEQUENCE</scope>
    <source>
        <strain evidence="3">ATI7-C-A5</strain>
    </source>
</reference>
<evidence type="ECO:0000259" key="2">
    <source>
        <dbReference type="PROSITE" id="PS52015"/>
    </source>
</evidence>
<feature type="transmembrane region" description="Helical" evidence="1">
    <location>
        <begin position="7"/>
        <end position="26"/>
    </location>
</feature>
<keyword evidence="1" id="KW-1133">Transmembrane helix</keyword>
<dbReference type="PROSITE" id="PS52015">
    <property type="entry name" value="TONB_CTD"/>
    <property type="match status" value="1"/>
</dbReference>
<organism evidence="4">
    <name type="scientific">Leptospira ellisii</name>
    <dbReference type="NCBI Taxonomy" id="2023197"/>
    <lineage>
        <taxon>Bacteria</taxon>
        <taxon>Pseudomonadati</taxon>
        <taxon>Spirochaetota</taxon>
        <taxon>Spirochaetia</taxon>
        <taxon>Leptospirales</taxon>
        <taxon>Leptospiraceae</taxon>
        <taxon>Leptospira</taxon>
    </lineage>
</organism>
<evidence type="ECO:0000256" key="1">
    <source>
        <dbReference type="SAM" id="Phobius"/>
    </source>
</evidence>
<dbReference type="SUPFAM" id="SSF74653">
    <property type="entry name" value="TolA/TonB C-terminal domain"/>
    <property type="match status" value="1"/>
</dbReference>
<dbReference type="EMBL" id="NPEF01000029">
    <property type="protein sequence ID" value="PJZ94077.1"/>
    <property type="molecule type" value="Genomic_DNA"/>
</dbReference>
<comment type="caution">
    <text evidence="4">The sequence shown here is derived from an EMBL/GenBank/DDBJ whole genome shotgun (WGS) entry which is preliminary data.</text>
</comment>
<sequence length="159" mass="18549">MDLRFCFLISGLFHILILFAYGFFYGKVTTSADIRIFLKKGTDLNFVLDFNRDGSGKNPESEIKKSSDPQGTLEKEIHRFRNEIHFPQGALEQRLESDCSWEVRIKSDGKGEIIRTVQPCGYSIFENEFRRALKTWKFELEEDTNLVIPVSFKIDEREL</sequence>
<reference evidence="4" key="1">
    <citation type="submission" date="2017-07" db="EMBL/GenBank/DDBJ databases">
        <title>Leptospira spp. isolated from tropical soils.</title>
        <authorList>
            <person name="Thibeaux R."/>
            <person name="Iraola G."/>
            <person name="Ferres I."/>
            <person name="Bierque E."/>
            <person name="Girault D."/>
            <person name="Soupe-Gilbert M.-E."/>
            <person name="Picardeau M."/>
            <person name="Goarant C."/>
        </authorList>
    </citation>
    <scope>NUCLEOTIDE SEQUENCE [LARGE SCALE GENOMIC DNA]</scope>
    <source>
        <strain evidence="4">ATI7-C-A5</strain>
    </source>
</reference>
<protein>
    <submittedName>
        <fullName evidence="3">Energy transducer TonB</fullName>
    </submittedName>
</protein>
<dbReference type="Gene3D" id="3.30.2420.10">
    <property type="entry name" value="TonB"/>
    <property type="match status" value="1"/>
</dbReference>
<dbReference type="Pfam" id="PF03544">
    <property type="entry name" value="TonB_C"/>
    <property type="match status" value="1"/>
</dbReference>
<keyword evidence="5" id="KW-1185">Reference proteome</keyword>
<dbReference type="AlphaFoldDB" id="A0A2N0BC10"/>
<dbReference type="EMBL" id="NPEF02000001">
    <property type="protein sequence ID" value="MDV6234054.1"/>
    <property type="molecule type" value="Genomic_DNA"/>
</dbReference>
<proteinExistence type="predicted"/>
<feature type="domain" description="TonB C-terminal" evidence="2">
    <location>
        <begin position="71"/>
        <end position="159"/>
    </location>
</feature>
<dbReference type="GO" id="GO:0055085">
    <property type="term" value="P:transmembrane transport"/>
    <property type="evidence" value="ECO:0007669"/>
    <property type="project" value="InterPro"/>
</dbReference>